<comment type="caution">
    <text evidence="1">The sequence shown here is derived from an EMBL/GenBank/DDBJ whole genome shotgun (WGS) entry which is preliminary data.</text>
</comment>
<reference evidence="1 2" key="2">
    <citation type="journal article" date="2022" name="Mol. Ecol. Resour.">
        <title>The genomes of chicory, endive, great burdock and yacon provide insights into Asteraceae paleo-polyploidization history and plant inulin production.</title>
        <authorList>
            <person name="Fan W."/>
            <person name="Wang S."/>
            <person name="Wang H."/>
            <person name="Wang A."/>
            <person name="Jiang F."/>
            <person name="Liu H."/>
            <person name="Zhao H."/>
            <person name="Xu D."/>
            <person name="Zhang Y."/>
        </authorList>
    </citation>
    <scope>NUCLEOTIDE SEQUENCE [LARGE SCALE GENOMIC DNA]</scope>
    <source>
        <strain evidence="2">cv. Punajuju</strain>
        <tissue evidence="1">Leaves</tissue>
    </source>
</reference>
<dbReference type="EMBL" id="CM042014">
    <property type="protein sequence ID" value="KAI3724354.1"/>
    <property type="molecule type" value="Genomic_DNA"/>
</dbReference>
<dbReference type="Proteomes" id="UP001055811">
    <property type="component" value="Linkage Group LG06"/>
</dbReference>
<accession>A0ACB9BQP4</accession>
<evidence type="ECO:0000313" key="2">
    <source>
        <dbReference type="Proteomes" id="UP001055811"/>
    </source>
</evidence>
<evidence type="ECO:0000313" key="1">
    <source>
        <dbReference type="EMBL" id="KAI3724354.1"/>
    </source>
</evidence>
<proteinExistence type="predicted"/>
<protein>
    <submittedName>
        <fullName evidence="1">Uncharacterized protein</fullName>
    </submittedName>
</protein>
<organism evidence="1 2">
    <name type="scientific">Cichorium intybus</name>
    <name type="common">Chicory</name>
    <dbReference type="NCBI Taxonomy" id="13427"/>
    <lineage>
        <taxon>Eukaryota</taxon>
        <taxon>Viridiplantae</taxon>
        <taxon>Streptophyta</taxon>
        <taxon>Embryophyta</taxon>
        <taxon>Tracheophyta</taxon>
        <taxon>Spermatophyta</taxon>
        <taxon>Magnoliopsida</taxon>
        <taxon>eudicotyledons</taxon>
        <taxon>Gunneridae</taxon>
        <taxon>Pentapetalae</taxon>
        <taxon>asterids</taxon>
        <taxon>campanulids</taxon>
        <taxon>Asterales</taxon>
        <taxon>Asteraceae</taxon>
        <taxon>Cichorioideae</taxon>
        <taxon>Cichorieae</taxon>
        <taxon>Cichoriinae</taxon>
        <taxon>Cichorium</taxon>
    </lineage>
</organism>
<gene>
    <name evidence="1" type="ORF">L2E82_36126</name>
</gene>
<keyword evidence="2" id="KW-1185">Reference proteome</keyword>
<reference evidence="2" key="1">
    <citation type="journal article" date="2022" name="Mol. Ecol. Resour.">
        <title>The genomes of chicory, endive, great burdock and yacon provide insights into Asteraceae palaeo-polyploidization history and plant inulin production.</title>
        <authorList>
            <person name="Fan W."/>
            <person name="Wang S."/>
            <person name="Wang H."/>
            <person name="Wang A."/>
            <person name="Jiang F."/>
            <person name="Liu H."/>
            <person name="Zhao H."/>
            <person name="Xu D."/>
            <person name="Zhang Y."/>
        </authorList>
    </citation>
    <scope>NUCLEOTIDE SEQUENCE [LARGE SCALE GENOMIC DNA]</scope>
    <source>
        <strain evidence="2">cv. Punajuju</strain>
    </source>
</reference>
<name>A0ACB9BQP4_CICIN</name>
<sequence length="250" mass="28657">MSSTTSLDLRRLFVVPPCEGTRDWRRRIRQWCIGVIFPHPICRQHPGLLMNCVEQWQQHFVHAGDFLHSSTIIAISIDTVRCPPMSSTCGNHGFMVEINFIFTHFNVLLNSDFVKSEKNQSRKVTNCLHIAKPNPVQPYLLVVSSPACMYFLNKFGNAVSDIIVIETFKSIRERRMIEIRNLKGTRIPSHFLPVSFKSTPEKTQIGSKQRDIAIGHRSNRLHPFPGEPNYLVIAQVCLPAEDVENSFLRF</sequence>